<keyword evidence="7" id="KW-1185">Reference proteome</keyword>
<dbReference type="RefSeq" id="WP_188421869.1">
    <property type="nucleotide sequence ID" value="NZ_BMCK01000003.1"/>
</dbReference>
<feature type="region of interest" description="Disordered" evidence="3">
    <location>
        <begin position="1"/>
        <end position="20"/>
    </location>
</feature>
<evidence type="ECO:0000256" key="4">
    <source>
        <dbReference type="SAM" id="Phobius"/>
    </source>
</evidence>
<dbReference type="Gene3D" id="3.10.350.10">
    <property type="entry name" value="LysM domain"/>
    <property type="match status" value="1"/>
</dbReference>
<keyword evidence="2" id="KW-0804">Transcription</keyword>
<evidence type="ECO:0000256" key="3">
    <source>
        <dbReference type="SAM" id="MobiDB-lite"/>
    </source>
</evidence>
<evidence type="ECO:0000313" key="7">
    <source>
        <dbReference type="Proteomes" id="UP000630594"/>
    </source>
</evidence>
<protein>
    <recommendedName>
        <fullName evidence="5">Bacterial transcriptional activator domain-containing protein</fullName>
    </recommendedName>
</protein>
<evidence type="ECO:0000259" key="5">
    <source>
        <dbReference type="SMART" id="SM01043"/>
    </source>
</evidence>
<dbReference type="SMART" id="SM01043">
    <property type="entry name" value="BTAD"/>
    <property type="match status" value="1"/>
</dbReference>
<dbReference type="InterPro" id="IPR005158">
    <property type="entry name" value="BTAD"/>
</dbReference>
<dbReference type="CDD" id="cd00118">
    <property type="entry name" value="LysM"/>
    <property type="match status" value="1"/>
</dbReference>
<keyword evidence="1" id="KW-0805">Transcription regulation</keyword>
<dbReference type="Gene3D" id="1.25.40.10">
    <property type="entry name" value="Tetratricopeptide repeat domain"/>
    <property type="match status" value="1"/>
</dbReference>
<feature type="transmembrane region" description="Helical" evidence="4">
    <location>
        <begin position="74"/>
        <end position="98"/>
    </location>
</feature>
<name>A0ABQ1QE64_9ACTN</name>
<keyword evidence="4" id="KW-1133">Transmembrane helix</keyword>
<dbReference type="InterPro" id="IPR036779">
    <property type="entry name" value="LysM_dom_sf"/>
</dbReference>
<dbReference type="InterPro" id="IPR051677">
    <property type="entry name" value="AfsR-DnrI-RedD_regulator"/>
</dbReference>
<dbReference type="EMBL" id="BMCK01000003">
    <property type="protein sequence ID" value="GGD24088.1"/>
    <property type="molecule type" value="Genomic_DNA"/>
</dbReference>
<evidence type="ECO:0000313" key="6">
    <source>
        <dbReference type="EMBL" id="GGD24088.1"/>
    </source>
</evidence>
<dbReference type="PANTHER" id="PTHR35807:SF1">
    <property type="entry name" value="TRANSCRIPTIONAL REGULATOR REDD"/>
    <property type="match status" value="1"/>
</dbReference>
<dbReference type="SUPFAM" id="SSF48452">
    <property type="entry name" value="TPR-like"/>
    <property type="match status" value="1"/>
</dbReference>
<feature type="transmembrane region" description="Helical" evidence="4">
    <location>
        <begin position="119"/>
        <end position="141"/>
    </location>
</feature>
<dbReference type="InterPro" id="IPR011990">
    <property type="entry name" value="TPR-like_helical_dom_sf"/>
</dbReference>
<evidence type="ECO:0000256" key="1">
    <source>
        <dbReference type="ARBA" id="ARBA00023015"/>
    </source>
</evidence>
<feature type="compositionally biased region" description="Basic and acidic residues" evidence="3">
    <location>
        <begin position="1"/>
        <end position="12"/>
    </location>
</feature>
<evidence type="ECO:0000256" key="2">
    <source>
        <dbReference type="ARBA" id="ARBA00023163"/>
    </source>
</evidence>
<feature type="transmembrane region" description="Helical" evidence="4">
    <location>
        <begin position="29"/>
        <end position="54"/>
    </location>
</feature>
<comment type="caution">
    <text evidence="6">The sequence shown here is derived from an EMBL/GenBank/DDBJ whole genome shotgun (WGS) entry which is preliminary data.</text>
</comment>
<feature type="domain" description="Bacterial transcriptional activator" evidence="5">
    <location>
        <begin position="755"/>
        <end position="898"/>
    </location>
</feature>
<keyword evidence="4" id="KW-0812">Transmembrane</keyword>
<accession>A0ABQ1QE64</accession>
<keyword evidence="4" id="KW-0472">Membrane</keyword>
<organism evidence="6 7">
    <name type="scientific">Nocardioides daphniae</name>
    <dbReference type="NCBI Taxonomy" id="402297"/>
    <lineage>
        <taxon>Bacteria</taxon>
        <taxon>Bacillati</taxon>
        <taxon>Actinomycetota</taxon>
        <taxon>Actinomycetes</taxon>
        <taxon>Propionibacteriales</taxon>
        <taxon>Nocardioidaceae</taxon>
        <taxon>Nocardioides</taxon>
    </lineage>
</organism>
<dbReference type="Pfam" id="PF03704">
    <property type="entry name" value="BTAD"/>
    <property type="match status" value="1"/>
</dbReference>
<proteinExistence type="predicted"/>
<dbReference type="PANTHER" id="PTHR35807">
    <property type="entry name" value="TRANSCRIPTIONAL REGULATOR REDD-RELATED"/>
    <property type="match status" value="1"/>
</dbReference>
<reference evidence="7" key="1">
    <citation type="journal article" date="2019" name="Int. J. Syst. Evol. Microbiol.">
        <title>The Global Catalogue of Microorganisms (GCM) 10K type strain sequencing project: providing services to taxonomists for standard genome sequencing and annotation.</title>
        <authorList>
            <consortium name="The Broad Institute Genomics Platform"/>
            <consortium name="The Broad Institute Genome Sequencing Center for Infectious Disease"/>
            <person name="Wu L."/>
            <person name="Ma J."/>
        </authorList>
    </citation>
    <scope>NUCLEOTIDE SEQUENCE [LARGE SCALE GENOMIC DNA]</scope>
    <source>
        <strain evidence="7">CCM 7403</strain>
    </source>
</reference>
<feature type="compositionally biased region" description="Low complexity" evidence="3">
    <location>
        <begin position="284"/>
        <end position="296"/>
    </location>
</feature>
<gene>
    <name evidence="6" type="ORF">GCM10007231_24020</name>
</gene>
<dbReference type="InterPro" id="IPR018392">
    <property type="entry name" value="LysM"/>
</dbReference>
<feature type="region of interest" description="Disordered" evidence="3">
    <location>
        <begin position="284"/>
        <end position="308"/>
    </location>
</feature>
<sequence>MTPTDSRRRGPERFALTSAPPERPSLGKALGAGLALLALVVGVPVLLVMATGAPPVPTGLPAREQLTEPISLEALLAVLLAVVWLAWLQFVVCTVIEVSSFVSDRGLPRPVPLSGRSQALARALVGTFLVGTSFLGTSGAANAVVAPAPERSAPVIQAVDGSGDREVAQEVAGAEDQAEAVEESRAPRARMVHVPGVPSSMTDVIGRKVAIVQPPDGAYHDNLWDIAERTMGDGRRWKEIYELNKGRKQPDGQQLVLGRLIQPGWVLIMPEDAKNVTRVQAAVEAPPATTPASPVEQGPAAPADEGASVSEAPLTPMASGGLLAAALLGALLAERRRRRGLANTAEELEAEVQLRIGADEERARRLDRALRGLAELCRTERLQLPQVYAVTVSSESVELHLAPRVETAPMPWAVQDEGSRWTLAADVDLPLEDGPAPYPALVCLGRDDDDRDVLLDLEALGGLVSLSGSDAVAREVTSALAVQLAFSPWSDDQVAHCYRLSPAAAQIAGSQMQVVDDVDALLASWSGQRRHRPAHDVLSGRLRRSDGETAHYLVLGEAPSPASVELLSDLTGENDRGVAVVSAVPVPSARWTLEVDEAGRLRVPLLDLEVQAVRITADTEQEVAALFAKARETAPVHAGDRVAVPRPPRAGEDDHWATAPARVGVLGDLAVRTTGQLDPARVQLATEVVVFLALQQSPVHPSVVAASVWPGGVTPEVRDATIARVRDWLGTDSAGNHLLREDEEGRLFLSDDVAVDWHAFCALALRARTSAPHEEIELLRRALQLVRGEFLTGRPSQRYAWLPRTRLERQSVDLVVDTAHRVVELSLPNDPGGAVAACRAGLRLAPASQVLWRDLVVSESQNPDGPGAPAVVAEMRRALAACGATPEAETEALVEELLPSGADPHGEAIA</sequence>
<dbReference type="Proteomes" id="UP000630594">
    <property type="component" value="Unassembled WGS sequence"/>
</dbReference>